<keyword evidence="3" id="KW-1185">Reference proteome</keyword>
<dbReference type="SUPFAM" id="SSF52266">
    <property type="entry name" value="SGNH hydrolase"/>
    <property type="match status" value="1"/>
</dbReference>
<dbReference type="Proteomes" id="UP000467130">
    <property type="component" value="Chromosome"/>
</dbReference>
<dbReference type="KEGG" id="msto:MSTO_31240"/>
<dbReference type="InterPro" id="IPR013830">
    <property type="entry name" value="SGNH_hydro"/>
</dbReference>
<dbReference type="InterPro" id="IPR036514">
    <property type="entry name" value="SGNH_hydro_sf"/>
</dbReference>
<evidence type="ECO:0000313" key="2">
    <source>
        <dbReference type="EMBL" id="BBY22919.1"/>
    </source>
</evidence>
<dbReference type="CDD" id="cd00229">
    <property type="entry name" value="SGNH_hydrolase"/>
    <property type="match status" value="1"/>
</dbReference>
<dbReference type="AlphaFoldDB" id="A0A7I7Q9G1"/>
<gene>
    <name evidence="2" type="ORF">MSTO_31240</name>
</gene>
<proteinExistence type="predicted"/>
<dbReference type="NCBIfam" id="NF045548">
    <property type="entry name" value="GDSL_lipase"/>
    <property type="match status" value="1"/>
</dbReference>
<dbReference type="EMBL" id="AP022587">
    <property type="protein sequence ID" value="BBY22919.1"/>
    <property type="molecule type" value="Genomic_DNA"/>
</dbReference>
<reference evidence="2 3" key="1">
    <citation type="journal article" date="2019" name="Emerg. Microbes Infect.">
        <title>Comprehensive subspecies identification of 175 nontuberculous mycobacteria species based on 7547 genomic profiles.</title>
        <authorList>
            <person name="Matsumoto Y."/>
            <person name="Kinjo T."/>
            <person name="Motooka D."/>
            <person name="Nabeya D."/>
            <person name="Jung N."/>
            <person name="Uechi K."/>
            <person name="Horii T."/>
            <person name="Iida T."/>
            <person name="Fujita J."/>
            <person name="Nakamura S."/>
        </authorList>
    </citation>
    <scope>NUCLEOTIDE SEQUENCE [LARGE SCALE GENOMIC DNA]</scope>
    <source>
        <strain evidence="2 3">JCM 17783</strain>
    </source>
</reference>
<name>A0A7I7Q9G1_9MYCO</name>
<protein>
    <recommendedName>
        <fullName evidence="1">SGNH hydrolase-type esterase domain-containing protein</fullName>
    </recommendedName>
</protein>
<accession>A0A7I7Q9G1</accession>
<feature type="domain" description="SGNH hydrolase-type esterase" evidence="1">
    <location>
        <begin position="60"/>
        <end position="230"/>
    </location>
</feature>
<organism evidence="2 3">
    <name type="scientific">Mycobacterium stomatepiae</name>
    <dbReference type="NCBI Taxonomy" id="470076"/>
    <lineage>
        <taxon>Bacteria</taxon>
        <taxon>Bacillati</taxon>
        <taxon>Actinomycetota</taxon>
        <taxon>Actinomycetes</taxon>
        <taxon>Mycobacteriales</taxon>
        <taxon>Mycobacteriaceae</taxon>
        <taxon>Mycobacterium</taxon>
        <taxon>Mycobacterium simiae complex</taxon>
    </lineage>
</organism>
<dbReference type="Pfam" id="PF13472">
    <property type="entry name" value="Lipase_GDSL_2"/>
    <property type="match status" value="1"/>
</dbReference>
<dbReference type="PANTHER" id="PTHR43784">
    <property type="entry name" value="GDSL-LIKE LIPASE/ACYLHYDROLASE, PUTATIVE (AFU_ORTHOLOGUE AFUA_2G00820)-RELATED"/>
    <property type="match status" value="1"/>
</dbReference>
<evidence type="ECO:0000313" key="3">
    <source>
        <dbReference type="Proteomes" id="UP000467130"/>
    </source>
</evidence>
<dbReference type="PANTHER" id="PTHR43784:SF2">
    <property type="entry name" value="GDSL-LIKE LIPASE_ACYLHYDROLASE, PUTATIVE (AFU_ORTHOLOGUE AFUA_2G00820)-RELATED"/>
    <property type="match status" value="1"/>
</dbReference>
<sequence length="246" mass="26403">MVGVRRSAMHKGRLQVSRLAAFVVSVALLGGLFGEVVTHPAPERPYQPLTLDGRLTHIAVVGDSYTTGTDEGGLGPKAWTALTWQTLTKRGLQIDADVAAEGRAGYVVPGDHGSIFEDLTVRSVKTDDVLVVFFGSRNDEGSDPGLLAGRARDTFQVARILAPSARFLVIGPPWPTADVPADILQIRDVLNSEARAAGAAFVDPIGAHWFVDRPDLIGPDGVHPNDAGHRYMADKIAPLIRTQLFR</sequence>
<dbReference type="Gene3D" id="3.40.50.1110">
    <property type="entry name" value="SGNH hydrolase"/>
    <property type="match status" value="1"/>
</dbReference>
<dbReference type="InterPro" id="IPR053140">
    <property type="entry name" value="GDSL_Rv0518-like"/>
</dbReference>
<evidence type="ECO:0000259" key="1">
    <source>
        <dbReference type="Pfam" id="PF13472"/>
    </source>
</evidence>
<dbReference type="InterPro" id="IPR054624">
    <property type="entry name" value="GDSL_Rv0518"/>
</dbReference>